<gene>
    <name evidence="2" type="ORF">Cadr_000008874</name>
</gene>
<name>A0A5N4DJ45_CAMDR</name>
<dbReference type="EMBL" id="JWIN03000011">
    <property type="protein sequence ID" value="KAB1271203.1"/>
    <property type="molecule type" value="Genomic_DNA"/>
</dbReference>
<accession>A0A5N4DJ45</accession>
<dbReference type="AlphaFoldDB" id="A0A5N4DJ45"/>
<feature type="domain" description="WAPL" evidence="1">
    <location>
        <begin position="1"/>
        <end position="173"/>
    </location>
</feature>
<comment type="caution">
    <text evidence="2">The sequence shown here is derived from an EMBL/GenBank/DDBJ whole genome shotgun (WGS) entry which is preliminary data.</text>
</comment>
<dbReference type="InterPro" id="IPR012502">
    <property type="entry name" value="WAPL_dom"/>
</dbReference>
<reference evidence="2 3" key="1">
    <citation type="journal article" date="2019" name="Mol. Ecol. Resour.">
        <title>Improving Illumina assemblies with Hi-C and long reads: an example with the North African dromedary.</title>
        <authorList>
            <person name="Elbers J.P."/>
            <person name="Rogers M.F."/>
            <person name="Perelman P.L."/>
            <person name="Proskuryakova A.A."/>
            <person name="Serdyukova N.A."/>
            <person name="Johnson W.E."/>
            <person name="Horin P."/>
            <person name="Corander J."/>
            <person name="Murphy D."/>
            <person name="Burger P.A."/>
        </authorList>
    </citation>
    <scope>NUCLEOTIDE SEQUENCE [LARGE SCALE GENOMIC DNA]</scope>
    <source>
        <strain evidence="2">Drom800</strain>
        <tissue evidence="2">Blood</tissue>
    </source>
</reference>
<keyword evidence="3" id="KW-1185">Reference proteome</keyword>
<organism evidence="2 3">
    <name type="scientific">Camelus dromedarius</name>
    <name type="common">Dromedary</name>
    <name type="synonym">Arabian camel</name>
    <dbReference type="NCBI Taxonomy" id="9838"/>
    <lineage>
        <taxon>Eukaryota</taxon>
        <taxon>Metazoa</taxon>
        <taxon>Chordata</taxon>
        <taxon>Craniata</taxon>
        <taxon>Vertebrata</taxon>
        <taxon>Euteleostomi</taxon>
        <taxon>Mammalia</taxon>
        <taxon>Eutheria</taxon>
        <taxon>Laurasiatheria</taxon>
        <taxon>Artiodactyla</taxon>
        <taxon>Tylopoda</taxon>
        <taxon>Camelidae</taxon>
        <taxon>Camelus</taxon>
    </lineage>
</organism>
<dbReference type="Gene3D" id="1.25.10.10">
    <property type="entry name" value="Leucine-rich Repeat Variant"/>
    <property type="match status" value="1"/>
</dbReference>
<dbReference type="InterPro" id="IPR039874">
    <property type="entry name" value="WAPL"/>
</dbReference>
<dbReference type="InterPro" id="IPR011989">
    <property type="entry name" value="ARM-like"/>
</dbReference>
<dbReference type="PROSITE" id="PS51271">
    <property type="entry name" value="WAPL"/>
    <property type="match status" value="1"/>
</dbReference>
<evidence type="ECO:0000313" key="2">
    <source>
        <dbReference type="EMBL" id="KAB1271203.1"/>
    </source>
</evidence>
<dbReference type="PANTHER" id="PTHR22100:SF13">
    <property type="entry name" value="WINGS APART-LIKE PROTEIN HOMOLOG"/>
    <property type="match status" value="1"/>
</dbReference>
<proteinExistence type="predicted"/>
<protein>
    <submittedName>
        <fullName evidence="2">Zinc finger protein 532</fullName>
    </submittedName>
</protein>
<evidence type="ECO:0000313" key="3">
    <source>
        <dbReference type="Proteomes" id="UP000299084"/>
    </source>
</evidence>
<sequence length="284" mass="30425">MGRAVEDGMRAVPGVLLSLTNDNEWGSSTAGGQGSVTGTAVSCVLQVPRHLPQGQRSGIRGLVGSGDCFRINMIRVERQERSGEIRWVSNEKIDGTEEKQEENDEELDLNKALQSAGKHMEDCIIASYTALLLECLCQESPLLVFNAVAPVKLTPRQVMIKTVVTTFLPAPAMKTAGLQLINLKLVNNTTVKAMVISAASIQSTSSAIIKATDAIQQQTAVCGFLTSAAMPPTRESISMANAKLMPKTVHLTNLNLQPKGAQATSELCQVLTQPQQQIINITAS</sequence>
<dbReference type="PANTHER" id="PTHR22100">
    <property type="entry name" value="WINGS APART-LIKE PROTEIN HOMOLOG"/>
    <property type="match status" value="1"/>
</dbReference>
<evidence type="ECO:0000259" key="1">
    <source>
        <dbReference type="PROSITE" id="PS51271"/>
    </source>
</evidence>
<dbReference type="Proteomes" id="UP000299084">
    <property type="component" value="Unassembled WGS sequence"/>
</dbReference>